<feature type="domain" description="Replication initiator A N-terminal" evidence="1">
    <location>
        <begin position="8"/>
        <end position="69"/>
    </location>
</feature>
<protein>
    <submittedName>
        <fullName evidence="2">Replication initiation protein</fullName>
    </submittedName>
</protein>
<evidence type="ECO:0000313" key="2">
    <source>
        <dbReference type="EMBL" id="PTF55108.1"/>
    </source>
</evidence>
<gene>
    <name evidence="2" type="ORF">BUY34_13920</name>
</gene>
<dbReference type="Pfam" id="PF06970">
    <property type="entry name" value="RepA_N"/>
    <property type="match status" value="1"/>
</dbReference>
<evidence type="ECO:0000313" key="3">
    <source>
        <dbReference type="Proteomes" id="UP000241208"/>
    </source>
</evidence>
<evidence type="ECO:0000259" key="1">
    <source>
        <dbReference type="Pfam" id="PF06970"/>
    </source>
</evidence>
<proteinExistence type="predicted"/>
<feature type="non-terminal residue" evidence="2">
    <location>
        <position position="70"/>
    </location>
</feature>
<dbReference type="RefSeq" id="WP_198645315.1">
    <property type="nucleotide sequence ID" value="NZ_PYZR01000418.1"/>
</dbReference>
<dbReference type="InterPro" id="IPR010724">
    <property type="entry name" value="RepA_N"/>
</dbReference>
<organism evidence="2 3">
    <name type="scientific">Staphylococcus cohnii</name>
    <dbReference type="NCBI Taxonomy" id="29382"/>
    <lineage>
        <taxon>Bacteria</taxon>
        <taxon>Bacillati</taxon>
        <taxon>Bacillota</taxon>
        <taxon>Bacilli</taxon>
        <taxon>Bacillales</taxon>
        <taxon>Staphylococcaceae</taxon>
        <taxon>Staphylococcus</taxon>
        <taxon>Staphylococcus cohnii species complex</taxon>
    </lineage>
</organism>
<sequence length="70" mass="8327">MTNEENQKFTKLHKFLFTDNKFKAMRAKSKLLYAIITERQSLTIAYAKNNQDQSQFLDENNRLFSIYSNS</sequence>
<name>A0A2T4LNN7_9STAP</name>
<dbReference type="EMBL" id="PYZR01000418">
    <property type="protein sequence ID" value="PTF55108.1"/>
    <property type="molecule type" value="Genomic_DNA"/>
</dbReference>
<accession>A0A2T4LNN7</accession>
<dbReference type="AlphaFoldDB" id="A0A2T4LNN7"/>
<dbReference type="Proteomes" id="UP000241208">
    <property type="component" value="Unassembled WGS sequence"/>
</dbReference>
<reference evidence="2 3" key="1">
    <citation type="journal article" date="2016" name="Front. Microbiol.">
        <title>Comprehensive Phylogenetic Analysis of Bovine Non-aureus Staphylococci Species Based on Whole-Genome Sequencing.</title>
        <authorList>
            <person name="Naushad S."/>
            <person name="Barkema H.W."/>
            <person name="Luby C."/>
            <person name="Condas L.A."/>
            <person name="Nobrega D.B."/>
            <person name="Carson D.A."/>
            <person name="De Buck J."/>
        </authorList>
    </citation>
    <scope>NUCLEOTIDE SEQUENCE [LARGE SCALE GENOMIC DNA]</scope>
    <source>
        <strain evidence="2 3">SNUC 3829</strain>
    </source>
</reference>
<comment type="caution">
    <text evidence="2">The sequence shown here is derived from an EMBL/GenBank/DDBJ whole genome shotgun (WGS) entry which is preliminary data.</text>
</comment>